<evidence type="ECO:0000313" key="4">
    <source>
        <dbReference type="EMBL" id="SJK98698.1"/>
    </source>
</evidence>
<dbReference type="STRING" id="47428.A0A284QQI1"/>
<sequence>MPSERILVTGATGFLGSHVVIKALESGYSVRGTVRSPSKAQEVRTFWSSYGDRFDTAIVPDLIDGDYTEALKGISAVIHVASPFYRSVNDPRKDLLDPARQGTVKVLEACLKQGVRRVVVTGSIAAVIDPTKGGVWRDYTYTAKDWSPLTYDQAVSGALPGIGVYAVSKKVAEEAAFEFAREHPEMHVTVMSPTMIFGPLVLPADLSALNTSSRDIYDLISGKLEETALPACTDVRDVATLHVNALKVDSVIGKRVLVNGAMYTFYEAVKILRKQRPNLIPRLPSLDGVEEVTTTKAKIDVSIAETELGIKWITFEQCLLDTVDEFIEIEAASKL</sequence>
<evidence type="ECO:0000256" key="1">
    <source>
        <dbReference type="ARBA" id="ARBA00023002"/>
    </source>
</evidence>
<feature type="domain" description="NAD-dependent epimerase/dehydratase" evidence="3">
    <location>
        <begin position="6"/>
        <end position="246"/>
    </location>
</feature>
<name>A0A284QQI1_ARMOS</name>
<dbReference type="PANTHER" id="PTHR10366:SF564">
    <property type="entry name" value="STEROL-4-ALPHA-CARBOXYLATE 3-DEHYDROGENASE, DECARBOXYLATING"/>
    <property type="match status" value="1"/>
</dbReference>
<keyword evidence="5" id="KW-1185">Reference proteome</keyword>
<dbReference type="InterPro" id="IPR050425">
    <property type="entry name" value="NAD(P)_dehydrat-like"/>
</dbReference>
<comment type="similarity">
    <text evidence="2">Belongs to the NAD(P)-dependent epimerase/dehydratase family. Dihydroflavonol-4-reductase subfamily.</text>
</comment>
<evidence type="ECO:0000313" key="5">
    <source>
        <dbReference type="Proteomes" id="UP000219338"/>
    </source>
</evidence>
<dbReference type="SUPFAM" id="SSF51735">
    <property type="entry name" value="NAD(P)-binding Rossmann-fold domains"/>
    <property type="match status" value="1"/>
</dbReference>
<proteinExistence type="inferred from homology"/>
<keyword evidence="1" id="KW-0560">Oxidoreductase</keyword>
<dbReference type="InterPro" id="IPR001509">
    <property type="entry name" value="Epimerase_deHydtase"/>
</dbReference>
<evidence type="ECO:0000256" key="2">
    <source>
        <dbReference type="ARBA" id="ARBA00023445"/>
    </source>
</evidence>
<dbReference type="Pfam" id="PF01370">
    <property type="entry name" value="Epimerase"/>
    <property type="match status" value="1"/>
</dbReference>
<dbReference type="PANTHER" id="PTHR10366">
    <property type="entry name" value="NAD DEPENDENT EPIMERASE/DEHYDRATASE"/>
    <property type="match status" value="1"/>
</dbReference>
<accession>A0A284QQI1</accession>
<organism evidence="4 5">
    <name type="scientific">Armillaria ostoyae</name>
    <name type="common">Armillaria root rot fungus</name>
    <dbReference type="NCBI Taxonomy" id="47428"/>
    <lineage>
        <taxon>Eukaryota</taxon>
        <taxon>Fungi</taxon>
        <taxon>Dikarya</taxon>
        <taxon>Basidiomycota</taxon>
        <taxon>Agaricomycotina</taxon>
        <taxon>Agaricomycetes</taxon>
        <taxon>Agaricomycetidae</taxon>
        <taxon>Agaricales</taxon>
        <taxon>Marasmiineae</taxon>
        <taxon>Physalacriaceae</taxon>
        <taxon>Armillaria</taxon>
    </lineage>
</organism>
<dbReference type="Gene3D" id="3.40.50.720">
    <property type="entry name" value="NAD(P)-binding Rossmann-like Domain"/>
    <property type="match status" value="1"/>
</dbReference>
<dbReference type="GO" id="GO:0016616">
    <property type="term" value="F:oxidoreductase activity, acting on the CH-OH group of donors, NAD or NADP as acceptor"/>
    <property type="evidence" value="ECO:0007669"/>
    <property type="project" value="TreeGrafter"/>
</dbReference>
<reference evidence="5" key="1">
    <citation type="journal article" date="2017" name="Nat. Ecol. Evol.">
        <title>Genome expansion and lineage-specific genetic innovations in the forest pathogenic fungi Armillaria.</title>
        <authorList>
            <person name="Sipos G."/>
            <person name="Prasanna A.N."/>
            <person name="Walter M.C."/>
            <person name="O'Connor E."/>
            <person name="Balint B."/>
            <person name="Krizsan K."/>
            <person name="Kiss B."/>
            <person name="Hess J."/>
            <person name="Varga T."/>
            <person name="Slot J."/>
            <person name="Riley R."/>
            <person name="Boka B."/>
            <person name="Rigling D."/>
            <person name="Barry K."/>
            <person name="Lee J."/>
            <person name="Mihaltcheva S."/>
            <person name="LaButti K."/>
            <person name="Lipzen A."/>
            <person name="Waldron R."/>
            <person name="Moloney N.M."/>
            <person name="Sperisen C."/>
            <person name="Kredics L."/>
            <person name="Vagvoelgyi C."/>
            <person name="Patrignani A."/>
            <person name="Fitzpatrick D."/>
            <person name="Nagy I."/>
            <person name="Doyle S."/>
            <person name="Anderson J.B."/>
            <person name="Grigoriev I.V."/>
            <person name="Gueldener U."/>
            <person name="Muensterkoetter M."/>
            <person name="Nagy L.G."/>
        </authorList>
    </citation>
    <scope>NUCLEOTIDE SEQUENCE [LARGE SCALE GENOMIC DNA]</scope>
    <source>
        <strain evidence="5">C18/9</strain>
    </source>
</reference>
<protein>
    <submittedName>
        <fullName evidence="4">Related to flavonol reductase/cinnamoyl-CoA reductase</fullName>
    </submittedName>
</protein>
<dbReference type="OMA" id="WRDYTYT"/>
<dbReference type="EMBL" id="FUEG01000001">
    <property type="protein sequence ID" value="SJK98698.1"/>
    <property type="molecule type" value="Genomic_DNA"/>
</dbReference>
<dbReference type="InterPro" id="IPR036291">
    <property type="entry name" value="NAD(P)-bd_dom_sf"/>
</dbReference>
<dbReference type="Proteomes" id="UP000219338">
    <property type="component" value="Unassembled WGS sequence"/>
</dbReference>
<dbReference type="OrthoDB" id="2735536at2759"/>
<dbReference type="AlphaFoldDB" id="A0A284QQI1"/>
<gene>
    <name evidence="4" type="ORF">ARMOST_01967</name>
</gene>
<evidence type="ECO:0000259" key="3">
    <source>
        <dbReference type="Pfam" id="PF01370"/>
    </source>
</evidence>